<comment type="subcellular location">
    <subcellularLocation>
        <location evidence="1">Membrane</location>
        <topology evidence="1">Multi-pass membrane protein</topology>
    </subcellularLocation>
</comment>
<feature type="transmembrane region" description="Helical" evidence="8">
    <location>
        <begin position="263"/>
        <end position="286"/>
    </location>
</feature>
<keyword evidence="5 8" id="KW-1133">Transmembrane helix</keyword>
<dbReference type="PANTHER" id="PTHR48086:SF7">
    <property type="entry name" value="SODIUM-SOLUTE SYMPORTER-RELATED"/>
    <property type="match status" value="1"/>
</dbReference>
<keyword evidence="4 8" id="KW-0812">Transmembrane</keyword>
<keyword evidence="6 8" id="KW-0472">Membrane</keyword>
<feature type="transmembrane region" description="Helical" evidence="8">
    <location>
        <begin position="230"/>
        <end position="251"/>
    </location>
</feature>
<dbReference type="Gene3D" id="1.20.1730.10">
    <property type="entry name" value="Sodium/glucose cotransporter"/>
    <property type="match status" value="1"/>
</dbReference>
<feature type="transmembrane region" description="Helical" evidence="8">
    <location>
        <begin position="75"/>
        <end position="93"/>
    </location>
</feature>
<dbReference type="GO" id="GO:0022857">
    <property type="term" value="F:transmembrane transporter activity"/>
    <property type="evidence" value="ECO:0007669"/>
    <property type="project" value="InterPro"/>
</dbReference>
<dbReference type="EMBL" id="FNZH01000008">
    <property type="protein sequence ID" value="SEJ67579.1"/>
    <property type="molecule type" value="Genomic_DNA"/>
</dbReference>
<dbReference type="OrthoDB" id="9814523at2"/>
<dbReference type="PROSITE" id="PS50283">
    <property type="entry name" value="NA_SOLUT_SYMP_3"/>
    <property type="match status" value="1"/>
</dbReference>
<dbReference type="CDD" id="cd10322">
    <property type="entry name" value="SLC5sbd"/>
    <property type="match status" value="1"/>
</dbReference>
<accession>A0A1H7APT6</accession>
<evidence type="ECO:0000256" key="6">
    <source>
        <dbReference type="ARBA" id="ARBA00023136"/>
    </source>
</evidence>
<evidence type="ECO:0000256" key="7">
    <source>
        <dbReference type="RuleBase" id="RU362091"/>
    </source>
</evidence>
<dbReference type="Pfam" id="PF00474">
    <property type="entry name" value="SSF"/>
    <property type="match status" value="1"/>
</dbReference>
<feature type="transmembrane region" description="Helical" evidence="8">
    <location>
        <begin position="119"/>
        <end position="137"/>
    </location>
</feature>
<feature type="transmembrane region" description="Helical" evidence="8">
    <location>
        <begin position="449"/>
        <end position="465"/>
    </location>
</feature>
<evidence type="ECO:0000256" key="4">
    <source>
        <dbReference type="ARBA" id="ARBA00022692"/>
    </source>
</evidence>
<keyword evidence="3" id="KW-0813">Transport</keyword>
<evidence type="ECO:0000256" key="1">
    <source>
        <dbReference type="ARBA" id="ARBA00004141"/>
    </source>
</evidence>
<dbReference type="GO" id="GO:0005886">
    <property type="term" value="C:plasma membrane"/>
    <property type="evidence" value="ECO:0007669"/>
    <property type="project" value="TreeGrafter"/>
</dbReference>
<feature type="transmembrane region" description="Helical" evidence="8">
    <location>
        <begin position="186"/>
        <end position="205"/>
    </location>
</feature>
<dbReference type="InterPro" id="IPR038377">
    <property type="entry name" value="Na/Glc_symporter_sf"/>
</dbReference>
<feature type="transmembrane region" description="Helical" evidence="8">
    <location>
        <begin position="421"/>
        <end position="443"/>
    </location>
</feature>
<dbReference type="AlphaFoldDB" id="A0A1H7APT6"/>
<organism evidence="9 10">
    <name type="scientific">Cyclobacterium xiamenense</name>
    <dbReference type="NCBI Taxonomy" id="1297121"/>
    <lineage>
        <taxon>Bacteria</taxon>
        <taxon>Pseudomonadati</taxon>
        <taxon>Bacteroidota</taxon>
        <taxon>Cytophagia</taxon>
        <taxon>Cytophagales</taxon>
        <taxon>Cyclobacteriaceae</taxon>
        <taxon>Cyclobacterium</taxon>
    </lineage>
</organism>
<dbReference type="STRING" id="1416801.SAMN05192553_10824"/>
<proteinExistence type="inferred from homology"/>
<feature type="transmembrane region" description="Helical" evidence="8">
    <location>
        <begin position="45"/>
        <end position="69"/>
    </location>
</feature>
<feature type="transmembrane region" description="Helical" evidence="8">
    <location>
        <begin position="363"/>
        <end position="386"/>
    </location>
</feature>
<feature type="transmembrane region" description="Helical" evidence="8">
    <location>
        <begin position="306"/>
        <end position="331"/>
    </location>
</feature>
<protein>
    <submittedName>
        <fullName evidence="9">Solute:Na+ symporter, SSS family</fullName>
    </submittedName>
</protein>
<evidence type="ECO:0000256" key="8">
    <source>
        <dbReference type="SAM" id="Phobius"/>
    </source>
</evidence>
<keyword evidence="10" id="KW-1185">Reference proteome</keyword>
<reference evidence="10" key="1">
    <citation type="submission" date="2016-10" db="EMBL/GenBank/DDBJ databases">
        <authorList>
            <person name="Varghese N."/>
            <person name="Submissions S."/>
        </authorList>
    </citation>
    <scope>NUCLEOTIDE SEQUENCE [LARGE SCALE GENOMIC DNA]</scope>
    <source>
        <strain evidence="10">IBRC-M 10761</strain>
    </source>
</reference>
<dbReference type="Proteomes" id="UP000199403">
    <property type="component" value="Unassembled WGS sequence"/>
</dbReference>
<feature type="transmembrane region" description="Helical" evidence="8">
    <location>
        <begin position="157"/>
        <end position="179"/>
    </location>
</feature>
<feature type="transmembrane region" description="Helical" evidence="8">
    <location>
        <begin position="6"/>
        <end position="24"/>
    </location>
</feature>
<evidence type="ECO:0000256" key="3">
    <source>
        <dbReference type="ARBA" id="ARBA00022448"/>
    </source>
</evidence>
<comment type="similarity">
    <text evidence="2 7">Belongs to the sodium:solute symporter (SSF) (TC 2.A.21) family.</text>
</comment>
<gene>
    <name evidence="9" type="ORF">SAMN05192553_10824</name>
</gene>
<feature type="transmembrane region" description="Helical" evidence="8">
    <location>
        <begin position="392"/>
        <end position="414"/>
    </location>
</feature>
<evidence type="ECO:0000256" key="2">
    <source>
        <dbReference type="ARBA" id="ARBA00006434"/>
    </source>
</evidence>
<evidence type="ECO:0000313" key="10">
    <source>
        <dbReference type="Proteomes" id="UP000199403"/>
    </source>
</evidence>
<evidence type="ECO:0000313" key="9">
    <source>
        <dbReference type="EMBL" id="SEJ67579.1"/>
    </source>
</evidence>
<dbReference type="RefSeq" id="WP_092177711.1">
    <property type="nucleotide sequence ID" value="NZ_FNZH01000008.1"/>
</dbReference>
<dbReference type="PANTHER" id="PTHR48086">
    <property type="entry name" value="SODIUM/PROLINE SYMPORTER-RELATED"/>
    <property type="match status" value="1"/>
</dbReference>
<name>A0A1H7APT6_9BACT</name>
<sequence>MPLIDLAIFIVYMILMLGVGVYFMRRNTGQDDYYVGGRNIGSWHIGLSVVATDVGGGFSVGLGGLGFLMGLSGSWMLFTGLLGAWMAAVLLIPRVRANPEFEKFYTLPQIFQHLFDRKVGILAAVICFVGYMGFTSSQLLAGAKLAAGTFKPLDLNLALLIMGIIAVVYTVLGGLKAVIYTDTVQWIVLMMGFIFIGLPVSYYHVGGWEAIRETLPAEYFSLTNLRWQDLANWGITILPIWFVGMTLYQRIFASTDVKSAKKAWFIAGLFEWPIMAFMGVSLGLLAKVAFEQGLIAVSQEELDPEMGLPILLSTVLPPGIMGLMMSAYFSAVLSTADSCLMAASGNLTTDIFGRYLKNKTDRFVMRMSQLFTLLIGAVALLVAIQMTNVLELMLYSYAFMVSGLLVPIIAGLFWGMRSPSAAMASMIIGGGTTAILSMLNLGLPFGLDPNFFGVLSSLAVFLLIYKAKK</sequence>
<dbReference type="InterPro" id="IPR050277">
    <property type="entry name" value="Sodium:Solute_Symporter"/>
</dbReference>
<dbReference type="InterPro" id="IPR001734">
    <property type="entry name" value="Na/solute_symporter"/>
</dbReference>
<evidence type="ECO:0000256" key="5">
    <source>
        <dbReference type="ARBA" id="ARBA00022989"/>
    </source>
</evidence>